<dbReference type="InterPro" id="IPR028082">
    <property type="entry name" value="Peripla_BP_I"/>
</dbReference>
<keyword evidence="2" id="KW-0805">Transcription regulation</keyword>
<dbReference type="SMART" id="SM00354">
    <property type="entry name" value="HTH_LACI"/>
    <property type="match status" value="1"/>
</dbReference>
<dbReference type="SUPFAM" id="SSF53822">
    <property type="entry name" value="Periplasmic binding protein-like I"/>
    <property type="match status" value="1"/>
</dbReference>
<dbReference type="EMBL" id="FOTI01000014">
    <property type="protein sequence ID" value="SFL48733.1"/>
    <property type="molecule type" value="Genomic_DNA"/>
</dbReference>
<name>A0A1I4I436_9FIRM</name>
<dbReference type="PANTHER" id="PTHR30146:SF95">
    <property type="entry name" value="RIBOSE OPERON REPRESSOR"/>
    <property type="match status" value="1"/>
</dbReference>
<keyword evidence="3" id="KW-0238">DNA-binding</keyword>
<dbReference type="RefSeq" id="WP_089861167.1">
    <property type="nucleotide sequence ID" value="NZ_FOTI01000014.1"/>
</dbReference>
<dbReference type="GO" id="GO:0003700">
    <property type="term" value="F:DNA-binding transcription factor activity"/>
    <property type="evidence" value="ECO:0007669"/>
    <property type="project" value="TreeGrafter"/>
</dbReference>
<proteinExistence type="predicted"/>
<evidence type="ECO:0000256" key="4">
    <source>
        <dbReference type="ARBA" id="ARBA00023163"/>
    </source>
</evidence>
<dbReference type="PROSITE" id="PS50932">
    <property type="entry name" value="HTH_LACI_2"/>
    <property type="match status" value="1"/>
</dbReference>
<dbReference type="PROSITE" id="PS00356">
    <property type="entry name" value="HTH_LACI_1"/>
    <property type="match status" value="1"/>
</dbReference>
<evidence type="ECO:0000259" key="5">
    <source>
        <dbReference type="PROSITE" id="PS50932"/>
    </source>
</evidence>
<dbReference type="CDD" id="cd01392">
    <property type="entry name" value="HTH_LacI"/>
    <property type="match status" value="1"/>
</dbReference>
<feature type="domain" description="HTH lacI-type" evidence="5">
    <location>
        <begin position="5"/>
        <end position="59"/>
    </location>
</feature>
<dbReference type="Gene3D" id="3.40.50.2300">
    <property type="match status" value="2"/>
</dbReference>
<dbReference type="PANTHER" id="PTHR30146">
    <property type="entry name" value="LACI-RELATED TRANSCRIPTIONAL REPRESSOR"/>
    <property type="match status" value="1"/>
</dbReference>
<evidence type="ECO:0000256" key="3">
    <source>
        <dbReference type="ARBA" id="ARBA00023125"/>
    </source>
</evidence>
<keyword evidence="7" id="KW-1185">Reference proteome</keyword>
<organism evidence="6 7">
    <name type="scientific">Halanaerobium salsuginis</name>
    <dbReference type="NCBI Taxonomy" id="29563"/>
    <lineage>
        <taxon>Bacteria</taxon>
        <taxon>Bacillati</taxon>
        <taxon>Bacillota</taxon>
        <taxon>Clostridia</taxon>
        <taxon>Halanaerobiales</taxon>
        <taxon>Halanaerobiaceae</taxon>
        <taxon>Halanaerobium</taxon>
    </lineage>
</organism>
<dbReference type="InterPro" id="IPR001761">
    <property type="entry name" value="Peripla_BP/Lac1_sug-bd_dom"/>
</dbReference>
<dbReference type="InterPro" id="IPR000843">
    <property type="entry name" value="HTH_LacI"/>
</dbReference>
<dbReference type="STRING" id="29563.SAMN02983006_01287"/>
<evidence type="ECO:0000256" key="1">
    <source>
        <dbReference type="ARBA" id="ARBA00022491"/>
    </source>
</evidence>
<dbReference type="OrthoDB" id="369222at2"/>
<dbReference type="Pfam" id="PF00356">
    <property type="entry name" value="LacI"/>
    <property type="match status" value="1"/>
</dbReference>
<evidence type="ECO:0000313" key="6">
    <source>
        <dbReference type="EMBL" id="SFL48733.1"/>
    </source>
</evidence>
<protein>
    <submittedName>
        <fullName evidence="6">Transcriptional regulator, LacI family</fullName>
    </submittedName>
</protein>
<dbReference type="InterPro" id="IPR010982">
    <property type="entry name" value="Lambda_DNA-bd_dom_sf"/>
</dbReference>
<dbReference type="CDD" id="cd06291">
    <property type="entry name" value="PBP1_Qymf-like"/>
    <property type="match status" value="1"/>
</dbReference>
<dbReference type="Gene3D" id="1.10.260.40">
    <property type="entry name" value="lambda repressor-like DNA-binding domains"/>
    <property type="match status" value="1"/>
</dbReference>
<dbReference type="GO" id="GO:0000976">
    <property type="term" value="F:transcription cis-regulatory region binding"/>
    <property type="evidence" value="ECO:0007669"/>
    <property type="project" value="TreeGrafter"/>
</dbReference>
<evidence type="ECO:0000313" key="7">
    <source>
        <dbReference type="Proteomes" id="UP000199006"/>
    </source>
</evidence>
<keyword evidence="4" id="KW-0804">Transcription</keyword>
<dbReference type="Proteomes" id="UP000199006">
    <property type="component" value="Unassembled WGS sequence"/>
</dbReference>
<dbReference type="PRINTS" id="PR00036">
    <property type="entry name" value="HTHLACI"/>
</dbReference>
<evidence type="ECO:0000256" key="2">
    <source>
        <dbReference type="ARBA" id="ARBA00023015"/>
    </source>
</evidence>
<keyword evidence="1" id="KW-0678">Repressor</keyword>
<sequence>MSVKISMKDVAKEAGVSVSTVSRVLNNGKYVTDETKNKVNTAVKKLNYRPNVIARGLRTQKTNSVGLILPDITNEFFGKLAKSIEEKLNEHNINLLLCNSNENPKIEKNYIEALLDKSVDGLIFISSGFDENLDLFPEDLPVVVIDRRPSADRNIYFISSENKKGGYLATKHLIENGCRDILMLKDEKLVSPMNERLLGYQAALRDYNIDFRPEYIIKSKIDLKEIKEKILKIHNKIKFDGIFAGADRLAIGAIRTLSKLGYQIPADIQIVGFDNIPFAKYYNPSITTIAQQIDKIGHKSAELIIELINNKNMGQADSFYFPVYLIKRESTT</sequence>
<dbReference type="AlphaFoldDB" id="A0A1I4I436"/>
<dbReference type="SUPFAM" id="SSF47413">
    <property type="entry name" value="lambda repressor-like DNA-binding domains"/>
    <property type="match status" value="1"/>
</dbReference>
<dbReference type="Pfam" id="PF00532">
    <property type="entry name" value="Peripla_BP_1"/>
    <property type="match status" value="1"/>
</dbReference>
<reference evidence="6 7" key="1">
    <citation type="submission" date="2016-10" db="EMBL/GenBank/DDBJ databases">
        <authorList>
            <person name="de Groot N.N."/>
        </authorList>
    </citation>
    <scope>NUCLEOTIDE SEQUENCE [LARGE SCALE GENOMIC DNA]</scope>
    <source>
        <strain evidence="6 7">ATCC 51327</strain>
    </source>
</reference>
<accession>A0A1I4I436</accession>
<gene>
    <name evidence="6" type="ORF">SAMN02983006_01287</name>
</gene>